<evidence type="ECO:0000259" key="1">
    <source>
        <dbReference type="Pfam" id="PF25794"/>
    </source>
</evidence>
<dbReference type="InterPro" id="IPR036890">
    <property type="entry name" value="HATPase_C_sf"/>
</dbReference>
<organism evidence="2 3">
    <name type="scientific">Gymnopilus junonius</name>
    <name type="common">Spectacular rustgill mushroom</name>
    <name type="synonym">Gymnopilus spectabilis subsp. junonius</name>
    <dbReference type="NCBI Taxonomy" id="109634"/>
    <lineage>
        <taxon>Eukaryota</taxon>
        <taxon>Fungi</taxon>
        <taxon>Dikarya</taxon>
        <taxon>Basidiomycota</taxon>
        <taxon>Agaricomycotina</taxon>
        <taxon>Agaricomycetes</taxon>
        <taxon>Agaricomycetidae</taxon>
        <taxon>Agaricales</taxon>
        <taxon>Agaricineae</taxon>
        <taxon>Hymenogastraceae</taxon>
        <taxon>Gymnopilus</taxon>
    </lineage>
</organism>
<sequence length="2504" mass="282675">MSQSLSLLTPTASMLQSVQEFTDITALIKGILNGYPGNSAIFREYLQNSDDAHATSQLFILDERCYPTKSLVDPALQETQGPALIAVNDGLLRDVDWIALTKINSSSKGYDETQTGKNGLGFRASYHLTENPHVLCGRRLMILDAHHAFEVYKGGISIDPIGQDYEDQLAPFKFLLDNVEGSFQSFNGTAFRLPLRTEEQARRSQIKDTATSVQDMRDALLSFAKNDLEQSILFLKHITSIHIRHINASGIEEAAISISTEALPSSLSGSYTRNISIIHDGTVETRTWLITHHAESRDTAERVLSDRLGYEVGDNLIKDKLVASVELAIPKDGSPIRGRLFTLLPLPQLTDFPVHLNSVFALTTDRQSLKNILEVGQPKSRERRLVEWNRTIFDTWTPEAWADMLAHMPSEVLSSASWSLWPPEEHGENCYWAGLCRALVNLVVSKGLAVFPTHPYEMQSHLVAVHDSNVLVAPSNPEVSLETLCELGIHVIQPPPHIYAILSTHAKLSSCLLSAQSLHRMLCQLPREAINCDRVQLLAVMDYLVFSHSPPALQYIAGLPWFNCASGYPASIEQPVAGPRYFVPSSNEEARLFSSLPNMLAWNSFSEELRKQLSMPSAMWALNVSVLTTADLFSNLSEKFKFSNSVSDEVPGFTIEWVLDFWSWAVVWSKQREFFAGINAISDLYLLPTAKGNLRKLSAGVISFADSDTSVVDAWNALGVSPLHPKIPEKVVSYLRQVPCVYFPRSSGYIVCLIRCCDISQYSLIDEKFLDAFRTVRTSFCDDLPRNTIVILTDQDKQKLSSFPIFQVRTHVGSASVLKAVPGHRIYVDINDSFPLPHLQSSEIYVDSRDFITRRMASLLDPQNMRIHKSVDLLRLAANNWQLQPTTSQDLFADYALNNWRKLPPALQSDIEHLPFVTVNDQSARQPPRNLIHPDSILKRLYIGEVGRMPVDRFSQRDYLIIMQNQGFLLAELNDFIIKDRLEYLSKTKHADDPRLRNKAIAFLRILDRYWKDEYASLIAPYHDCQWIPSSTVQERLIAPSQCRDGHCGLHSNPHYYDLVWDILEGDLFSSNLRSALGWSHAVPPTVLVDQYQHTLNLSNSPSRNERIVELLKYLDQLWHNSQFQRDAVETLRAVVANRPWVPVISDSSDQTVNAKYALLSECGLRPPFRLVDRRLNDNQILSQLGCTSRPAFEVLKDELLCQLSSGSSSKLDTALTILEELAGYHDCAGNREAIQIPGEDSQPYSLDLVYFRDMAYAPLSTPVSSMAAAHKIISKKLAEALGIQMLSSISLGDIDADEEQMSEDLVSRIGGFLRDYDPQYAVNEFLANADDAGANQFHMCLADNDRRTETQEKVISPQFQSLLRTPSFFLFNNALLSEEDFTGLRRVGQGGKLELSDTHGRHGLGALSLYYFTDVVTVISGEFIMILDPSGKYLPPLMNGSKRTALKRPIRDIISQYPDQFKACEPLGVSATTLMFHGTLFFLPLHSTISKKTCGYSATRDFILGGYRDLAQRAFFFTQMKRISATEITAGRSYRLWVTSAKRSSVHALGENFSLFTLQVKPDDALKNEEVWFVTTSETTEIPNEHEVTAVELKLQPQSKMKVQLAINPEYFGDKPLETYPFSTMALPRSISLPFHLNARFAISSNRQGLVLNSADSQNKYDRKTSFNTWILAVIIPPLYLASLEYLVHVGDSFKDKFTDHRWWLLKCSDETSKITRSGIFSALAIADSRIFRSADRQWISFRDSVFSKEEPREVKKILNTARTPNFVPIPRRMDISALPSAKIVDPEFVNKALLRDHTILATLQQQLFSGDICDEDIFKTLHYIRQVPPMGGLPLLLLSKGDLVEIPKAGHAQVFISGDLSHFSLFSLSNFVQVGYSPESLECLGKDSHVNVVKLTDERVPALIERELNLREGGRKVEWVRAFWMSYHSLPGPPSLTYLEKLPLVEASCGLMPLSECLPNRFIYKSARLKLSWPWIKPILRQMGIEMVNGSNTVVREFLSERFRDPIDNILQCFANKGVSIFSNLEREQHTRLAQWIRSELSSLYTARWRENVSISKGFLSSLPIWDVHVNGATRFASVSELEILPSRISIEHIRPFLKANISIAEGSDTLTKFAKFCSNLDARDPSPSMSCHRVWSSIIVPTRVTETTEVQQWRSFIRDILGFLDSDLQTISLMIPNRDGYLRPVGEFYDGSVDLFARSLMLSERSPYVHTEFRNLVPSLRKHGLVYEITLNTFRVCVAAIQEAIPIATSDPARLQILREMSTTAFQVYQSRLPSQIMTNASDWASLDHIAFILPNRERRQGASYDVNQYFSQPLPLLITPSLFVRPELEPIAWTQRALFFSPPSEQLLAVNKKLGVPEVHEVVNHLKVLSTKIAVDHPGDWTLLSDLKATYKWLNDRYEEARQYLPKFENEKLFLNVADPENEPWAGNWVVAKDLVIQLEFDTGSKKYLRNFLKSYENLLLAAGCSSLALGVEPGVEQYLRATRTRNLKSTAKSGARSSR</sequence>
<reference evidence="2" key="1">
    <citation type="submission" date="2020-11" db="EMBL/GenBank/DDBJ databases">
        <authorList>
            <consortium name="DOE Joint Genome Institute"/>
            <person name="Ahrendt S."/>
            <person name="Riley R."/>
            <person name="Andreopoulos W."/>
            <person name="LaButti K."/>
            <person name="Pangilinan J."/>
            <person name="Ruiz-duenas F.J."/>
            <person name="Barrasa J.M."/>
            <person name="Sanchez-Garcia M."/>
            <person name="Camarero S."/>
            <person name="Miyauchi S."/>
            <person name="Serrano A."/>
            <person name="Linde D."/>
            <person name="Babiker R."/>
            <person name="Drula E."/>
            <person name="Ayuso-Fernandez I."/>
            <person name="Pacheco R."/>
            <person name="Padilla G."/>
            <person name="Ferreira P."/>
            <person name="Barriuso J."/>
            <person name="Kellner H."/>
            <person name="Castanera R."/>
            <person name="Alfaro M."/>
            <person name="Ramirez L."/>
            <person name="Pisabarro A.G."/>
            <person name="Kuo A."/>
            <person name="Tritt A."/>
            <person name="Lipzen A."/>
            <person name="He G."/>
            <person name="Yan M."/>
            <person name="Ng V."/>
            <person name="Cullen D."/>
            <person name="Martin F."/>
            <person name="Rosso M.-N."/>
            <person name="Henrissat B."/>
            <person name="Hibbett D."/>
            <person name="Martinez A.T."/>
            <person name="Grigoriev I.V."/>
        </authorList>
    </citation>
    <scope>NUCLEOTIDE SEQUENCE</scope>
    <source>
        <strain evidence="2">AH 44721</strain>
    </source>
</reference>
<dbReference type="GO" id="GO:0030544">
    <property type="term" value="F:Hsp70 protein binding"/>
    <property type="evidence" value="ECO:0007669"/>
    <property type="project" value="TreeGrafter"/>
</dbReference>
<dbReference type="InterPro" id="IPR052972">
    <property type="entry name" value="Sacsin_chaperone_reg"/>
</dbReference>
<name>A0A9P5NX36_GYMJU</name>
<accession>A0A9P5NX36</accession>
<proteinExistence type="predicted"/>
<protein>
    <recommendedName>
        <fullName evidence="1">Sacsin/Nov domain-containing protein</fullName>
    </recommendedName>
</protein>
<dbReference type="OrthoDB" id="1262810at2759"/>
<comment type="caution">
    <text evidence="2">The sequence shown here is derived from an EMBL/GenBank/DDBJ whole genome shotgun (WGS) entry which is preliminary data.</text>
</comment>
<keyword evidence="3" id="KW-1185">Reference proteome</keyword>
<feature type="domain" description="Sacsin/Nov" evidence="1">
    <location>
        <begin position="1304"/>
        <end position="1532"/>
    </location>
</feature>
<feature type="domain" description="Sacsin/Nov" evidence="1">
    <location>
        <begin position="23"/>
        <end position="249"/>
    </location>
</feature>
<gene>
    <name evidence="2" type="ORF">CPB84DRAFT_758744</name>
</gene>
<dbReference type="PANTHER" id="PTHR15600">
    <property type="entry name" value="SACSIN"/>
    <property type="match status" value="1"/>
</dbReference>
<dbReference type="EMBL" id="JADNYJ010000003">
    <property type="protein sequence ID" value="KAF8912158.1"/>
    <property type="molecule type" value="Genomic_DNA"/>
</dbReference>
<dbReference type="SUPFAM" id="SSF55874">
    <property type="entry name" value="ATPase domain of HSP90 chaperone/DNA topoisomerase II/histidine kinase"/>
    <property type="match status" value="2"/>
</dbReference>
<dbReference type="Proteomes" id="UP000724874">
    <property type="component" value="Unassembled WGS sequence"/>
</dbReference>
<evidence type="ECO:0000313" key="3">
    <source>
        <dbReference type="Proteomes" id="UP000724874"/>
    </source>
</evidence>
<evidence type="ECO:0000313" key="2">
    <source>
        <dbReference type="EMBL" id="KAF8912158.1"/>
    </source>
</evidence>
<dbReference type="Pfam" id="PF25794">
    <property type="entry name" value="SACS"/>
    <property type="match status" value="2"/>
</dbReference>
<dbReference type="InterPro" id="IPR058210">
    <property type="entry name" value="SACS/Nov_dom"/>
</dbReference>
<dbReference type="PANTHER" id="PTHR15600:SF42">
    <property type="entry name" value="SACSIN"/>
    <property type="match status" value="1"/>
</dbReference>